<evidence type="ECO:0000256" key="2">
    <source>
        <dbReference type="ARBA" id="ARBA00022515"/>
    </source>
</evidence>
<reference evidence="13 14" key="1">
    <citation type="journal article" date="2016" name="J. Zhejiang Univ. Sci. B">
        <title>Antibiotic resistance mechanisms of Myroides sp.</title>
        <authorList>
            <person name="Hu S."/>
            <person name="Yuan S."/>
            <person name="Qu H."/>
            <person name="Jiang T."/>
            <person name="Zhou Y."/>
            <person name="Wang M."/>
            <person name="Ming D."/>
        </authorList>
    </citation>
    <scope>NUCLEOTIDE SEQUENCE [LARGE SCALE GENOMIC DNA]</scope>
    <source>
        <strain evidence="13 14">PR63039</strain>
    </source>
</reference>
<dbReference type="GO" id="GO:0006269">
    <property type="term" value="P:DNA replication, synthesis of primer"/>
    <property type="evidence" value="ECO:0007669"/>
    <property type="project" value="UniProtKB-KW"/>
</dbReference>
<dbReference type="InterPro" id="IPR006171">
    <property type="entry name" value="TOPRIM_dom"/>
</dbReference>
<dbReference type="InterPro" id="IPR036977">
    <property type="entry name" value="DNA_primase_Znf_CHC2"/>
</dbReference>
<accession>A0AAI8C395</accession>
<keyword evidence="11" id="KW-0804">Transcription</keyword>
<evidence type="ECO:0000256" key="6">
    <source>
        <dbReference type="ARBA" id="ARBA00022723"/>
    </source>
</evidence>
<dbReference type="SMART" id="SM00493">
    <property type="entry name" value="TOPRIM"/>
    <property type="match status" value="1"/>
</dbReference>
<evidence type="ECO:0000256" key="10">
    <source>
        <dbReference type="ARBA" id="ARBA00023125"/>
    </source>
</evidence>
<dbReference type="InterPro" id="IPR013264">
    <property type="entry name" value="DNAG_N"/>
</dbReference>
<keyword evidence="4" id="KW-0548">Nucleotidyltransferase</keyword>
<protein>
    <submittedName>
        <fullName evidence="13">DNA primase</fullName>
    </submittedName>
</protein>
<evidence type="ECO:0000313" key="13">
    <source>
        <dbReference type="EMBL" id="ALU25241.1"/>
    </source>
</evidence>
<dbReference type="Pfam" id="PF01807">
    <property type="entry name" value="Zn_ribbon_DnaG"/>
    <property type="match status" value="1"/>
</dbReference>
<keyword evidence="8" id="KW-0862">Zinc</keyword>
<keyword evidence="9" id="KW-0460">Magnesium</keyword>
<keyword evidence="6" id="KW-0479">Metal-binding</keyword>
<evidence type="ECO:0000256" key="11">
    <source>
        <dbReference type="ARBA" id="ARBA00023163"/>
    </source>
</evidence>
<dbReference type="GO" id="GO:0005737">
    <property type="term" value="C:cytoplasm"/>
    <property type="evidence" value="ECO:0007669"/>
    <property type="project" value="TreeGrafter"/>
</dbReference>
<evidence type="ECO:0000256" key="9">
    <source>
        <dbReference type="ARBA" id="ARBA00022842"/>
    </source>
</evidence>
<dbReference type="InterPro" id="IPR006295">
    <property type="entry name" value="DNA_primase_DnaG"/>
</dbReference>
<dbReference type="SUPFAM" id="SSF56731">
    <property type="entry name" value="DNA primase core"/>
    <property type="match status" value="2"/>
</dbReference>
<dbReference type="SMART" id="SM00400">
    <property type="entry name" value="ZnF_CHCC"/>
    <property type="match status" value="1"/>
</dbReference>
<dbReference type="RefSeq" id="WP_058699099.1">
    <property type="nucleotide sequence ID" value="NZ_CP013690.1"/>
</dbReference>
<dbReference type="Gene3D" id="3.90.580.10">
    <property type="entry name" value="Zinc finger, CHC2-type domain"/>
    <property type="match status" value="1"/>
</dbReference>
<keyword evidence="5" id="KW-0235">DNA replication</keyword>
<evidence type="ECO:0000256" key="8">
    <source>
        <dbReference type="ARBA" id="ARBA00022833"/>
    </source>
</evidence>
<dbReference type="GO" id="GO:0000428">
    <property type="term" value="C:DNA-directed RNA polymerase complex"/>
    <property type="evidence" value="ECO:0007669"/>
    <property type="project" value="UniProtKB-KW"/>
</dbReference>
<dbReference type="CDD" id="cd03364">
    <property type="entry name" value="TOPRIM_DnaG_primases"/>
    <property type="match status" value="1"/>
</dbReference>
<dbReference type="KEGG" id="mod:AS202_03310"/>
<dbReference type="Pfam" id="PF08275">
    <property type="entry name" value="DNAG_N"/>
    <property type="match status" value="1"/>
</dbReference>
<dbReference type="GO" id="GO:0003899">
    <property type="term" value="F:DNA-directed RNA polymerase activity"/>
    <property type="evidence" value="ECO:0007669"/>
    <property type="project" value="InterPro"/>
</dbReference>
<dbReference type="Gene3D" id="3.90.980.10">
    <property type="entry name" value="DNA primase, catalytic core, N-terminal domain"/>
    <property type="match status" value="1"/>
</dbReference>
<dbReference type="NCBIfam" id="TIGR01391">
    <property type="entry name" value="dnaG"/>
    <property type="match status" value="1"/>
</dbReference>
<dbReference type="GO" id="GO:0008270">
    <property type="term" value="F:zinc ion binding"/>
    <property type="evidence" value="ECO:0007669"/>
    <property type="project" value="UniProtKB-KW"/>
</dbReference>
<dbReference type="GO" id="GO:1990077">
    <property type="term" value="C:primosome complex"/>
    <property type="evidence" value="ECO:0007669"/>
    <property type="project" value="UniProtKB-KW"/>
</dbReference>
<dbReference type="SUPFAM" id="SSF57783">
    <property type="entry name" value="Zinc beta-ribbon"/>
    <property type="match status" value="1"/>
</dbReference>
<evidence type="ECO:0000256" key="4">
    <source>
        <dbReference type="ARBA" id="ARBA00022695"/>
    </source>
</evidence>
<evidence type="ECO:0000256" key="1">
    <source>
        <dbReference type="ARBA" id="ARBA00022478"/>
    </source>
</evidence>
<dbReference type="InterPro" id="IPR050219">
    <property type="entry name" value="DnaG_primase"/>
</dbReference>
<name>A0AAI8C395_9FLAO</name>
<dbReference type="AlphaFoldDB" id="A0AAI8C395"/>
<dbReference type="PANTHER" id="PTHR30313">
    <property type="entry name" value="DNA PRIMASE"/>
    <property type="match status" value="1"/>
</dbReference>
<sequence length="1149" mass="131497">MQIIKDTSIDQVREADIFDIISHYTQLKKSGSSWVCNSPLTNEKTPSFHVNPVKNNWVCYSSNQGGDGLKFVMIKDSLSFIEAVEKIASICNIILQYEELSPEQQNKHTNRQNALEVLKATADKYSQQYTNLSDVHWAKKMVLERKFSQESILNFKIGYAPGNRLVTAELIERALFEVGKSTGLVNVREDKSFDFFNDRLMFPILNERGEVVAFGGRAPQGVDPKYLNSKESPYYNKTKTVYGLYQARKAIAQTKIAVLTEGYTDVIACHQNEVYNAIATCGTALTPEQVLLIKRYARTVVIMRDNDYPKAVKALIDLTASIATEKLIQFSDKFTGITEANCIDIARQVIKQLSADEDNKILIDQLDDRIRDINPQDLGPGTKAAFKDVDILLKYGLKVLICLLPIGEDPDSFSRTANLKKYIEDNSIDAFEWKATKIRNIAGNDPDAVSDAIRSVSEILYHINDDVKRGIYTDLAAKLFKQNKKVFADKMEQIKGEAEIKASESSNPTKEMMDELKLPEGTDYEDYKKYNFVWTDNCYYFQGRSGGFFRGTNFVIEPMFHIYGQLNNKRICEASFEGGRKKLVILESQDFVQKARFETALINEGNLVFTENVSNGHFIMLRNKILSNFQKAYEITSLGWQPKEKIFAFADCILDRGVLKKVSDYGIIEINKEEYADDDKGEYFEEVNSYFLPAFSAIYKDLRDGDDPYENDRFFVYKKSPVPLQTWISQMIKVYGEEKAAIGVAFNIASLFRDIYLKRYQFFPHVFCTGDKGSGKSKFAESCVAMFTYKQEPFDLNSGTPVAFYRRLARINNAPTMLEEYHDNLDDKIFQSLKGAYDGRGREMGKATGDNRTVTTKVNSSLFILSQYLSSRDDNSLTSRSIILNFIKPINPFSVEEVREYDKLKAWEEVGLSSLLVDIIDHRQLVEEHIHKKYSEVISRFKRDLKGKDYQERTLQNYAALLAPMEVLTETGALHLVFDMNKVYRQYLEAILNTSDLIVESEGLAEYWSVLEFLRDSSRLNDQIHFNIKVEQDVAIAGRKGEADIIYSNTERKRLLFLNQKTVHQLYHKEISTRNNTQVITDSTLRNYFRSKRYFIGVKGKSHRYGQTATTAFVFDYDMMERGGVLNLSRYVSGDEFDNPFNDGNETGI</sequence>
<keyword evidence="2" id="KW-0639">Primosome</keyword>
<evidence type="ECO:0000259" key="12">
    <source>
        <dbReference type="PROSITE" id="PS50880"/>
    </source>
</evidence>
<feature type="domain" description="Toprim" evidence="12">
    <location>
        <begin position="255"/>
        <end position="338"/>
    </location>
</feature>
<proteinExistence type="predicted"/>
<evidence type="ECO:0000256" key="7">
    <source>
        <dbReference type="ARBA" id="ARBA00022771"/>
    </source>
</evidence>
<keyword evidence="10" id="KW-0238">DNA-binding</keyword>
<dbReference type="InterPro" id="IPR034151">
    <property type="entry name" value="TOPRIM_DnaG_bac"/>
</dbReference>
<organism evidence="13 14">
    <name type="scientific">Myroides odoratimimus</name>
    <dbReference type="NCBI Taxonomy" id="76832"/>
    <lineage>
        <taxon>Bacteria</taxon>
        <taxon>Pseudomonadati</taxon>
        <taxon>Bacteroidota</taxon>
        <taxon>Flavobacteriia</taxon>
        <taxon>Flavobacteriales</taxon>
        <taxon>Flavobacteriaceae</taxon>
        <taxon>Myroides</taxon>
    </lineage>
</organism>
<evidence type="ECO:0000313" key="14">
    <source>
        <dbReference type="Proteomes" id="UP000069030"/>
    </source>
</evidence>
<dbReference type="Proteomes" id="UP000069030">
    <property type="component" value="Chromosome"/>
</dbReference>
<keyword evidence="3" id="KW-0808">Transferase</keyword>
<dbReference type="PROSITE" id="PS50880">
    <property type="entry name" value="TOPRIM"/>
    <property type="match status" value="1"/>
</dbReference>
<evidence type="ECO:0000256" key="3">
    <source>
        <dbReference type="ARBA" id="ARBA00022679"/>
    </source>
</evidence>
<dbReference type="InterPro" id="IPR037068">
    <property type="entry name" value="DNA_primase_core_N_sf"/>
</dbReference>
<dbReference type="Gene3D" id="3.40.1360.10">
    <property type="match status" value="1"/>
</dbReference>
<evidence type="ECO:0000256" key="5">
    <source>
        <dbReference type="ARBA" id="ARBA00022705"/>
    </source>
</evidence>
<dbReference type="PANTHER" id="PTHR30313:SF2">
    <property type="entry name" value="DNA PRIMASE"/>
    <property type="match status" value="1"/>
</dbReference>
<dbReference type="Pfam" id="PF13155">
    <property type="entry name" value="Toprim_2"/>
    <property type="match status" value="1"/>
</dbReference>
<dbReference type="InterPro" id="IPR002694">
    <property type="entry name" value="Znf_CHC2"/>
</dbReference>
<gene>
    <name evidence="13" type="ORF">AS202_03310</name>
</gene>
<dbReference type="EMBL" id="CP013690">
    <property type="protein sequence ID" value="ALU25241.1"/>
    <property type="molecule type" value="Genomic_DNA"/>
</dbReference>
<keyword evidence="1" id="KW-0240">DNA-directed RNA polymerase</keyword>
<keyword evidence="7" id="KW-0863">Zinc-finger</keyword>
<dbReference type="GO" id="GO:0003677">
    <property type="term" value="F:DNA binding"/>
    <property type="evidence" value="ECO:0007669"/>
    <property type="project" value="UniProtKB-KW"/>
</dbReference>